<reference evidence="4" key="1">
    <citation type="submission" date="2019-04" db="EMBL/GenBank/DDBJ databases">
        <title>Evolution of Biomass-Degrading Anaerobic Consortia Revealed by Metagenomics.</title>
        <authorList>
            <person name="Peng X."/>
        </authorList>
    </citation>
    <scope>NUCLEOTIDE SEQUENCE</scope>
    <source>
        <strain evidence="4">SIG551</strain>
    </source>
</reference>
<dbReference type="Gene3D" id="2.40.260.10">
    <property type="entry name" value="Sortase"/>
    <property type="match status" value="1"/>
</dbReference>
<dbReference type="InterPro" id="IPR023365">
    <property type="entry name" value="Sortase_dom-sf"/>
</dbReference>
<proteinExistence type="predicted"/>
<organism evidence="4 5">
    <name type="scientific">Faecalispora sporosphaeroides</name>
    <dbReference type="NCBI Taxonomy" id="1549"/>
    <lineage>
        <taxon>Bacteria</taxon>
        <taxon>Bacillati</taxon>
        <taxon>Bacillota</taxon>
        <taxon>Clostridia</taxon>
        <taxon>Eubacteriales</taxon>
        <taxon>Oscillospiraceae</taxon>
        <taxon>Faecalispora</taxon>
    </lineage>
</organism>
<evidence type="ECO:0000256" key="2">
    <source>
        <dbReference type="PIRSR" id="PIRSR605754-1"/>
    </source>
</evidence>
<evidence type="ECO:0000256" key="1">
    <source>
        <dbReference type="ARBA" id="ARBA00022801"/>
    </source>
</evidence>
<dbReference type="PANTHER" id="PTHR41771">
    <property type="entry name" value="MEMBRANE PROTEIN-RELATED"/>
    <property type="match status" value="1"/>
</dbReference>
<feature type="transmembrane region" description="Helical" evidence="3">
    <location>
        <begin position="356"/>
        <end position="377"/>
    </location>
</feature>
<feature type="transmembrane region" description="Helical" evidence="3">
    <location>
        <begin position="20"/>
        <end position="36"/>
    </location>
</feature>
<dbReference type="Pfam" id="PF04203">
    <property type="entry name" value="Sortase"/>
    <property type="match status" value="1"/>
</dbReference>
<keyword evidence="1 4" id="KW-0378">Hydrolase</keyword>
<dbReference type="EMBL" id="SVNY01000001">
    <property type="protein sequence ID" value="MBE6832525.1"/>
    <property type="molecule type" value="Genomic_DNA"/>
</dbReference>
<feature type="active site" description="Proton donor/acceptor" evidence="2">
    <location>
        <position position="584"/>
    </location>
</feature>
<comment type="caution">
    <text evidence="4">The sequence shown here is derived from an EMBL/GenBank/DDBJ whole genome shotgun (WGS) entry which is preliminary data.</text>
</comment>
<evidence type="ECO:0000313" key="4">
    <source>
        <dbReference type="EMBL" id="MBE6832525.1"/>
    </source>
</evidence>
<name>A0A928KV40_9FIRM</name>
<dbReference type="InterPro" id="IPR009835">
    <property type="entry name" value="SrtB"/>
</dbReference>
<dbReference type="InterPro" id="IPR012507">
    <property type="entry name" value="YibE_F"/>
</dbReference>
<evidence type="ECO:0000256" key="3">
    <source>
        <dbReference type="SAM" id="Phobius"/>
    </source>
</evidence>
<dbReference type="PANTHER" id="PTHR41771:SF1">
    <property type="entry name" value="MEMBRANE PROTEIN"/>
    <property type="match status" value="1"/>
</dbReference>
<feature type="transmembrane region" description="Helical" evidence="3">
    <location>
        <begin position="158"/>
        <end position="177"/>
    </location>
</feature>
<feature type="transmembrane region" description="Helical" evidence="3">
    <location>
        <begin position="209"/>
        <end position="235"/>
    </location>
</feature>
<dbReference type="SUPFAM" id="SSF63817">
    <property type="entry name" value="Sortase"/>
    <property type="match status" value="1"/>
</dbReference>
<dbReference type="InterPro" id="IPR005754">
    <property type="entry name" value="Sortase"/>
</dbReference>
<dbReference type="Pfam" id="PF07907">
    <property type="entry name" value="YibE_F"/>
    <property type="match status" value="1"/>
</dbReference>
<dbReference type="EC" id="3.4.22.71" evidence="4"/>
<dbReference type="RefSeq" id="WP_020074144.1">
    <property type="nucleotide sequence ID" value="NZ_JBKWRC010000005.1"/>
</dbReference>
<protein>
    <submittedName>
        <fullName evidence="4">Class B sortase</fullName>
        <ecNumber evidence="4">3.4.22.71</ecNumber>
    </submittedName>
</protein>
<dbReference type="AlphaFoldDB" id="A0A928KV40"/>
<evidence type="ECO:0000313" key="5">
    <source>
        <dbReference type="Proteomes" id="UP000754750"/>
    </source>
</evidence>
<feature type="transmembrane region" description="Helical" evidence="3">
    <location>
        <begin position="134"/>
        <end position="151"/>
    </location>
</feature>
<keyword evidence="3" id="KW-0812">Transmembrane</keyword>
<feature type="transmembrane region" description="Helical" evidence="3">
    <location>
        <begin position="183"/>
        <end position="202"/>
    </location>
</feature>
<dbReference type="Proteomes" id="UP000754750">
    <property type="component" value="Unassembled WGS sequence"/>
</dbReference>
<feature type="active site" description="Acyl-thioester intermediate" evidence="2">
    <location>
        <position position="677"/>
    </location>
</feature>
<feature type="transmembrane region" description="Helical" evidence="3">
    <location>
        <begin position="448"/>
        <end position="468"/>
    </location>
</feature>
<sequence>MLKNMAEKYFADRKANVRRAVIAVLAVVFALFLYQLNQVQKPELVTTVGRTFEHARVVEVVKDNLQEDGHRYGEQQVRLLMLSGSKQGQTVDATSAAGYLFGAGCTPGMEVIAIQSVSGDISVTSVYSADREKVIYVFVLLFFLLLSIIAGKQGIKSSIGLIFTLACIFWLYLPLVFRGFSPFWAAVLVAAVTTVVTVYLIGGPTKKSACAMIGTVSGVIIAGAAAVIFGHFSGVSGYNVSDIENLLFLGDSTKIQVGGLLFSGLLISSLGAAIDISISIASTVNEIHESNPSLGRAALFSSGMRVGRDIMGSNAATLILAFAGGSLSMLVSNYVYDLPYIQVVNSYGIGIEIMQAFSASFGIILAVPIVAAVSAVWMGPSHTVPAAAAEISEPLPGEAAVLPAPAEGLPRDAQPAGTFSAAVISRIKRLTPVLAQGKQALLLHWKGITVAVCLFILAFCGLQFYSAYMEYQNAGKDYRQAEQSMESSSPALSIKGTAAPLESSAPQEKPFVFDYKKLTAQNSDAAGWIRLPGTGLSYPVVQGKDNDYYLTHTFYKNKNTAGAVFLDSRLSGGLSAQHSILYGHNMRDGSMFAELLRYREKAYWEQHPTLELYSKGGKILCEVFSAHEAAPDSETYTLTFPDQSKYEQYLKAMAKLSLYDTGVTAGPGSQIVTLSTCVSDERDMRFVVQARKVQAV</sequence>
<accession>A0A928KV40</accession>
<keyword evidence="3" id="KW-0472">Membrane</keyword>
<gene>
    <name evidence="4" type="primary">srtB</name>
    <name evidence="4" type="ORF">E7512_02910</name>
</gene>
<dbReference type="GO" id="GO:0016787">
    <property type="term" value="F:hydrolase activity"/>
    <property type="evidence" value="ECO:0007669"/>
    <property type="project" value="UniProtKB-KW"/>
</dbReference>
<dbReference type="CDD" id="cd05826">
    <property type="entry name" value="Sortase_B"/>
    <property type="match status" value="1"/>
</dbReference>
<feature type="transmembrane region" description="Helical" evidence="3">
    <location>
        <begin position="315"/>
        <end position="336"/>
    </location>
</feature>
<dbReference type="NCBIfam" id="TIGR03064">
    <property type="entry name" value="sortase_srtB"/>
    <property type="match status" value="1"/>
</dbReference>
<keyword evidence="3" id="KW-1133">Transmembrane helix</keyword>